<organism evidence="2 3">
    <name type="scientific">Scophthalmus maximus</name>
    <name type="common">Turbot</name>
    <name type="synonym">Psetta maxima</name>
    <dbReference type="NCBI Taxonomy" id="52904"/>
    <lineage>
        <taxon>Eukaryota</taxon>
        <taxon>Metazoa</taxon>
        <taxon>Chordata</taxon>
        <taxon>Craniata</taxon>
        <taxon>Vertebrata</taxon>
        <taxon>Euteleostomi</taxon>
        <taxon>Actinopterygii</taxon>
        <taxon>Neopterygii</taxon>
        <taxon>Teleostei</taxon>
        <taxon>Neoteleostei</taxon>
        <taxon>Acanthomorphata</taxon>
        <taxon>Carangaria</taxon>
        <taxon>Pleuronectiformes</taxon>
        <taxon>Pleuronectoidei</taxon>
        <taxon>Scophthalmidae</taxon>
        <taxon>Scophthalmus</taxon>
    </lineage>
</organism>
<feature type="region of interest" description="Disordered" evidence="1">
    <location>
        <begin position="1"/>
        <end position="33"/>
    </location>
</feature>
<keyword evidence="3" id="KW-1185">Reference proteome</keyword>
<protein>
    <submittedName>
        <fullName evidence="2">Uncharacterized protein</fullName>
    </submittedName>
</protein>
<proteinExistence type="predicted"/>
<sequence length="68" mass="7649">MNQFTEPSGGCAHQEEEGSERTTQRHDSGQRLTSGLLSTGSLLLFTGSRRRQFRNTVRVSLLLVRSDR</sequence>
<dbReference type="Proteomes" id="UP000246464">
    <property type="component" value="Chromosome 8"/>
</dbReference>
<dbReference type="EMBL" id="CP026250">
    <property type="protein sequence ID" value="AWP05013.1"/>
    <property type="molecule type" value="Genomic_DNA"/>
</dbReference>
<accession>A0A2U9BLX8</accession>
<name>A0A2U9BLX8_SCOMX</name>
<evidence type="ECO:0000256" key="1">
    <source>
        <dbReference type="SAM" id="MobiDB-lite"/>
    </source>
</evidence>
<dbReference type="AlphaFoldDB" id="A0A2U9BLX8"/>
<evidence type="ECO:0000313" key="2">
    <source>
        <dbReference type="EMBL" id="AWP05013.1"/>
    </source>
</evidence>
<reference evidence="2 3" key="1">
    <citation type="submission" date="2017-12" db="EMBL/GenBank/DDBJ databases">
        <title>Integrating genomic resources of turbot (Scophthalmus maximus) in depth evaluation of genetic and physical mapping variation across individuals.</title>
        <authorList>
            <person name="Martinez P."/>
        </authorList>
    </citation>
    <scope>NUCLEOTIDE SEQUENCE [LARGE SCALE GENOMIC DNA]</scope>
</reference>
<gene>
    <name evidence="2" type="ORF">SMAX5B_021290</name>
</gene>
<evidence type="ECO:0000313" key="3">
    <source>
        <dbReference type="Proteomes" id="UP000246464"/>
    </source>
</evidence>
<feature type="compositionally biased region" description="Basic and acidic residues" evidence="1">
    <location>
        <begin position="13"/>
        <end position="29"/>
    </location>
</feature>